<keyword evidence="14" id="KW-1185">Reference proteome</keyword>
<evidence type="ECO:0000256" key="1">
    <source>
        <dbReference type="ARBA" id="ARBA00004496"/>
    </source>
</evidence>
<gene>
    <name evidence="11" type="primary">whiB</name>
    <name evidence="13" type="ORF">ACFO7U_04300</name>
</gene>
<evidence type="ECO:0000256" key="8">
    <source>
        <dbReference type="ARBA" id="ARBA00023125"/>
    </source>
</evidence>
<comment type="cofactor">
    <cofactor evidence="11">
        <name>[4Fe-4S] cluster</name>
        <dbReference type="ChEBI" id="CHEBI:49883"/>
    </cofactor>
    <text evidence="11">Binds 1 [4Fe-4S] cluster per subunit. Following nitrosylation of the [4Fe-4S] cluster binds 1 [4Fe-8(NO)] cluster per subunit.</text>
</comment>
<feature type="binding site" evidence="11">
    <location>
        <position position="54"/>
    </location>
    <ligand>
        <name>[4Fe-4S] cluster</name>
        <dbReference type="ChEBI" id="CHEBI:49883"/>
    </ligand>
</feature>
<dbReference type="Proteomes" id="UP001595836">
    <property type="component" value="Unassembled WGS sequence"/>
</dbReference>
<evidence type="ECO:0000256" key="7">
    <source>
        <dbReference type="ARBA" id="ARBA00023015"/>
    </source>
</evidence>
<comment type="PTM">
    <text evidence="11">The Fe-S cluster can be nitrosylated by nitric oxide (NO).</text>
</comment>
<evidence type="ECO:0000256" key="2">
    <source>
        <dbReference type="ARBA" id="ARBA00006597"/>
    </source>
</evidence>
<evidence type="ECO:0000256" key="4">
    <source>
        <dbReference type="ARBA" id="ARBA00022723"/>
    </source>
</evidence>
<keyword evidence="6 11" id="KW-0411">Iron-sulfur</keyword>
<comment type="PTM">
    <text evidence="11">Upon Fe-S cluster removal intramolecular disulfide bonds are formed.</text>
</comment>
<sequence>MTPPTGIRRIDERWAWADHGHCQELPDLFYNSEDEPKRVRRRKEAAATKICAGCPVLAECREHAVANGELYGVWGGMTETERHRLAGRVRTG</sequence>
<protein>
    <recommendedName>
        <fullName evidence="11">Transcriptional regulator WhiB</fullName>
    </recommendedName>
</protein>
<dbReference type="InterPro" id="IPR003482">
    <property type="entry name" value="Whib"/>
</dbReference>
<comment type="similarity">
    <text evidence="2 11">Belongs to the WhiB family.</text>
</comment>
<dbReference type="Pfam" id="PF02467">
    <property type="entry name" value="Whib"/>
    <property type="match status" value="1"/>
</dbReference>
<comment type="caution">
    <text evidence="13">The sequence shown here is derived from an EMBL/GenBank/DDBJ whole genome shotgun (WGS) entry which is preliminary data.</text>
</comment>
<evidence type="ECO:0000256" key="9">
    <source>
        <dbReference type="ARBA" id="ARBA00023157"/>
    </source>
</evidence>
<dbReference type="HAMAP" id="MF_01479">
    <property type="entry name" value="WhiB"/>
    <property type="match status" value="1"/>
</dbReference>
<keyword evidence="11" id="KW-0963">Cytoplasm</keyword>
<keyword evidence="10 11" id="KW-0804">Transcription</keyword>
<evidence type="ECO:0000256" key="5">
    <source>
        <dbReference type="ARBA" id="ARBA00023004"/>
    </source>
</evidence>
<keyword evidence="3 11" id="KW-0004">4Fe-4S</keyword>
<evidence type="ECO:0000256" key="11">
    <source>
        <dbReference type="HAMAP-Rule" id="MF_01479"/>
    </source>
</evidence>
<feature type="binding site" evidence="11">
    <location>
        <position position="22"/>
    </location>
    <ligand>
        <name>[4Fe-4S] cluster</name>
        <dbReference type="ChEBI" id="CHEBI:49883"/>
    </ligand>
</feature>
<organism evidence="13 14">
    <name type="scientific">Dietzia aurantiaca</name>
    <dbReference type="NCBI Taxonomy" id="983873"/>
    <lineage>
        <taxon>Bacteria</taxon>
        <taxon>Bacillati</taxon>
        <taxon>Actinomycetota</taxon>
        <taxon>Actinomycetes</taxon>
        <taxon>Mycobacteriales</taxon>
        <taxon>Dietziaceae</taxon>
        <taxon>Dietzia</taxon>
    </lineage>
</organism>
<evidence type="ECO:0000256" key="3">
    <source>
        <dbReference type="ARBA" id="ARBA00022485"/>
    </source>
</evidence>
<dbReference type="PANTHER" id="PTHR38839">
    <property type="entry name" value="TRANSCRIPTIONAL REGULATOR WHID-RELATED"/>
    <property type="match status" value="1"/>
</dbReference>
<dbReference type="EMBL" id="JBHSHP010000009">
    <property type="protein sequence ID" value="MFC4754002.1"/>
    <property type="molecule type" value="Genomic_DNA"/>
</dbReference>
<comment type="subcellular location">
    <subcellularLocation>
        <location evidence="1 11">Cytoplasm</location>
    </subcellularLocation>
</comment>
<keyword evidence="5 11" id="KW-0408">Iron</keyword>
<keyword evidence="9 11" id="KW-1015">Disulfide bond</keyword>
<reference evidence="14" key="1">
    <citation type="journal article" date="2019" name="Int. J. Syst. Evol. Microbiol.">
        <title>The Global Catalogue of Microorganisms (GCM) 10K type strain sequencing project: providing services to taxonomists for standard genome sequencing and annotation.</title>
        <authorList>
            <consortium name="The Broad Institute Genomics Platform"/>
            <consortium name="The Broad Institute Genome Sequencing Center for Infectious Disease"/>
            <person name="Wu L."/>
            <person name="Ma J."/>
        </authorList>
    </citation>
    <scope>NUCLEOTIDE SEQUENCE [LARGE SCALE GENOMIC DNA]</scope>
    <source>
        <strain evidence="14">JCM 11882</strain>
    </source>
</reference>
<evidence type="ECO:0000313" key="13">
    <source>
        <dbReference type="EMBL" id="MFC4754002.1"/>
    </source>
</evidence>
<feature type="binding site" evidence="11">
    <location>
        <position position="51"/>
    </location>
    <ligand>
        <name>[4Fe-4S] cluster</name>
        <dbReference type="ChEBI" id="CHEBI:49883"/>
    </ligand>
</feature>
<comment type="function">
    <text evidence="11">Acts as a transcriptional regulator. Probably redox-responsive. The apo- but not holo-form probably binds DNA.</text>
</comment>
<dbReference type="PROSITE" id="PS51674">
    <property type="entry name" value="4FE4S_WBL"/>
    <property type="match status" value="1"/>
</dbReference>
<accession>A0ABV9PLL3</accession>
<proteinExistence type="inferred from homology"/>
<dbReference type="InterPro" id="IPR034768">
    <property type="entry name" value="4FE4S_WBL"/>
</dbReference>
<feature type="binding site" evidence="11">
    <location>
        <position position="60"/>
    </location>
    <ligand>
        <name>[4Fe-4S] cluster</name>
        <dbReference type="ChEBI" id="CHEBI:49883"/>
    </ligand>
</feature>
<feature type="domain" description="4Fe-4S Wbl-type" evidence="12">
    <location>
        <begin position="21"/>
        <end position="84"/>
    </location>
</feature>
<name>A0ABV9PLL3_9ACTN</name>
<evidence type="ECO:0000256" key="6">
    <source>
        <dbReference type="ARBA" id="ARBA00023014"/>
    </source>
</evidence>
<keyword evidence="7 11" id="KW-0805">Transcription regulation</keyword>
<evidence type="ECO:0000259" key="12">
    <source>
        <dbReference type="PROSITE" id="PS51674"/>
    </source>
</evidence>
<keyword evidence="8 11" id="KW-0238">DNA-binding</keyword>
<keyword evidence="4 11" id="KW-0479">Metal-binding</keyword>
<evidence type="ECO:0000256" key="10">
    <source>
        <dbReference type="ARBA" id="ARBA00023163"/>
    </source>
</evidence>
<dbReference type="RefSeq" id="WP_344988739.1">
    <property type="nucleotide sequence ID" value="NZ_BAABCD010000006.1"/>
</dbReference>
<evidence type="ECO:0000313" key="14">
    <source>
        <dbReference type="Proteomes" id="UP001595836"/>
    </source>
</evidence>